<dbReference type="InterPro" id="IPR036397">
    <property type="entry name" value="RNaseH_sf"/>
</dbReference>
<dbReference type="STRING" id="82374.NZ47_06385"/>
<dbReference type="RefSeq" id="WP_039207944.1">
    <property type="nucleotide sequence ID" value="NZ_JSCE01000130.1"/>
</dbReference>
<evidence type="ECO:0000256" key="2">
    <source>
        <dbReference type="ARBA" id="ARBA00022801"/>
    </source>
</evidence>
<keyword evidence="3" id="KW-0269">Exonuclease</keyword>
<name>A0A0B2JZK8_9FIRM</name>
<evidence type="ECO:0000256" key="1">
    <source>
        <dbReference type="ARBA" id="ARBA00022722"/>
    </source>
</evidence>
<dbReference type="EMBL" id="JSCE01000130">
    <property type="protein sequence ID" value="KHM52163.1"/>
    <property type="molecule type" value="Genomic_DNA"/>
</dbReference>
<dbReference type="Pfam" id="PF00929">
    <property type="entry name" value="RNase_T"/>
    <property type="match status" value="1"/>
</dbReference>
<feature type="domain" description="Exonuclease" evidence="4">
    <location>
        <begin position="2"/>
        <end position="170"/>
    </location>
</feature>
<comment type="caution">
    <text evidence="5">The sequence shown here is derived from an EMBL/GenBank/DDBJ whole genome shotgun (WGS) entry which is preliminary data.</text>
</comment>
<dbReference type="InterPro" id="IPR013520">
    <property type="entry name" value="Ribonucl_H"/>
</dbReference>
<dbReference type="GO" id="GO:0003676">
    <property type="term" value="F:nucleic acid binding"/>
    <property type="evidence" value="ECO:0007669"/>
    <property type="project" value="InterPro"/>
</dbReference>
<protein>
    <recommendedName>
        <fullName evidence="4">Exonuclease domain-containing protein</fullName>
    </recommendedName>
</protein>
<dbReference type="GO" id="GO:0008408">
    <property type="term" value="F:3'-5' exonuclease activity"/>
    <property type="evidence" value="ECO:0007669"/>
    <property type="project" value="TreeGrafter"/>
</dbReference>
<evidence type="ECO:0000259" key="4">
    <source>
        <dbReference type="SMART" id="SM00479"/>
    </source>
</evidence>
<sequence>MHIACLDTESTSTGISNEILELSILNEQGALIHNQLYKPKKVHKWHYAERVHGITPEMVADKPYFVKHIPKVQKIFDKSEMILGFAVDNDIRVLEKYGFQNLPEKAMDVRDLYWAVFHEEKDFDYYHVPRLVICAEECGYVWRDGSAHSAAADAEATLFCFNHLIRKFVEKYHLFELQDKPHLSTEEINIVWDYLRKLLREERHNKAVEKAKGMLYLVDTPQGYAIYARKRPLTEEDQERFKEKNRKIISVVELADSQKGYEDLLARFAPKMIGGENYYKAFYQLDNQDIELFKNYTNEFIDEAYLEEQN</sequence>
<dbReference type="PANTHER" id="PTHR30231:SF4">
    <property type="entry name" value="PROTEIN NEN2"/>
    <property type="match status" value="1"/>
</dbReference>
<proteinExistence type="predicted"/>
<keyword evidence="1" id="KW-0540">Nuclease</keyword>
<dbReference type="Proteomes" id="UP000030993">
    <property type="component" value="Unassembled WGS sequence"/>
</dbReference>
<organism evidence="5 6">
    <name type="scientific">Anaerovibrio lipolyticus</name>
    <dbReference type="NCBI Taxonomy" id="82374"/>
    <lineage>
        <taxon>Bacteria</taxon>
        <taxon>Bacillati</taxon>
        <taxon>Bacillota</taxon>
        <taxon>Negativicutes</taxon>
        <taxon>Selenomonadales</taxon>
        <taxon>Selenomonadaceae</taxon>
        <taxon>Anaerovibrio</taxon>
    </lineage>
</organism>
<dbReference type="PANTHER" id="PTHR30231">
    <property type="entry name" value="DNA POLYMERASE III SUBUNIT EPSILON"/>
    <property type="match status" value="1"/>
</dbReference>
<dbReference type="AlphaFoldDB" id="A0A0B2JZK8"/>
<evidence type="ECO:0000313" key="6">
    <source>
        <dbReference type="Proteomes" id="UP000030993"/>
    </source>
</evidence>
<accession>A0A0B2JZK8</accession>
<keyword evidence="6" id="KW-1185">Reference proteome</keyword>
<dbReference type="InterPro" id="IPR012337">
    <property type="entry name" value="RNaseH-like_sf"/>
</dbReference>
<reference evidence="5 6" key="1">
    <citation type="journal article" date="2013" name="PLoS ONE">
        <title>Identification and characterization of three novel lipases belonging to families II and V from Anaerovibrio lipolyticus 5ST.</title>
        <authorList>
            <person name="Prive F."/>
            <person name="Kaderbhai N.N."/>
            <person name="Girdwood S."/>
            <person name="Worgan H.J."/>
            <person name="Pinloche E."/>
            <person name="Scollan N.D."/>
            <person name="Huws S.A."/>
            <person name="Newbold C.J."/>
        </authorList>
    </citation>
    <scope>NUCLEOTIDE SEQUENCE [LARGE SCALE GENOMIC DNA]</scope>
    <source>
        <strain evidence="5 6">5S</strain>
    </source>
</reference>
<keyword evidence="2" id="KW-0378">Hydrolase</keyword>
<dbReference type="Gene3D" id="3.30.420.10">
    <property type="entry name" value="Ribonuclease H-like superfamily/Ribonuclease H"/>
    <property type="match status" value="1"/>
</dbReference>
<dbReference type="SUPFAM" id="SSF53098">
    <property type="entry name" value="Ribonuclease H-like"/>
    <property type="match status" value="1"/>
</dbReference>
<dbReference type="eggNOG" id="COG0847">
    <property type="taxonomic scope" value="Bacteria"/>
</dbReference>
<dbReference type="SMART" id="SM00479">
    <property type="entry name" value="EXOIII"/>
    <property type="match status" value="1"/>
</dbReference>
<evidence type="ECO:0000256" key="3">
    <source>
        <dbReference type="ARBA" id="ARBA00022839"/>
    </source>
</evidence>
<evidence type="ECO:0000313" key="5">
    <source>
        <dbReference type="EMBL" id="KHM52163.1"/>
    </source>
</evidence>
<gene>
    <name evidence="5" type="ORF">NZ47_06385</name>
</gene>